<dbReference type="PANTHER" id="PTHR10380:SF241">
    <property type="entry name" value="CUTICULAR PROTEIN 47EG-RELATED"/>
    <property type="match status" value="1"/>
</dbReference>
<gene>
    <name evidence="4" type="ORF">g.53589</name>
</gene>
<dbReference type="PROSITE" id="PS00233">
    <property type="entry name" value="CHIT_BIND_RR_1"/>
    <property type="match status" value="1"/>
</dbReference>
<evidence type="ECO:0000256" key="2">
    <source>
        <dbReference type="PROSITE-ProRule" id="PRU00497"/>
    </source>
</evidence>
<dbReference type="PROSITE" id="PS51155">
    <property type="entry name" value="CHIT_BIND_RR_2"/>
    <property type="match status" value="1"/>
</dbReference>
<dbReference type="GO" id="GO:0062129">
    <property type="term" value="C:chitin-based extracellular matrix"/>
    <property type="evidence" value="ECO:0007669"/>
    <property type="project" value="TreeGrafter"/>
</dbReference>
<organism evidence="4">
    <name type="scientific">Graphocephala atropunctata</name>
    <dbReference type="NCBI Taxonomy" id="36148"/>
    <lineage>
        <taxon>Eukaryota</taxon>
        <taxon>Metazoa</taxon>
        <taxon>Ecdysozoa</taxon>
        <taxon>Arthropoda</taxon>
        <taxon>Hexapoda</taxon>
        <taxon>Insecta</taxon>
        <taxon>Pterygota</taxon>
        <taxon>Neoptera</taxon>
        <taxon>Paraneoptera</taxon>
        <taxon>Hemiptera</taxon>
        <taxon>Auchenorrhyncha</taxon>
        <taxon>Membracoidea</taxon>
        <taxon>Cicadellidae</taxon>
        <taxon>Cicadellinae</taxon>
        <taxon>Cicadellini</taxon>
        <taxon>Graphocephala</taxon>
    </lineage>
</organism>
<dbReference type="InterPro" id="IPR050468">
    <property type="entry name" value="Cuticle_Struct_Prot"/>
</dbReference>
<dbReference type="Pfam" id="PF00379">
    <property type="entry name" value="Chitin_bind_4"/>
    <property type="match status" value="1"/>
</dbReference>
<dbReference type="PRINTS" id="PR00947">
    <property type="entry name" value="CUTICLE"/>
</dbReference>
<evidence type="ECO:0000256" key="1">
    <source>
        <dbReference type="ARBA" id="ARBA00022460"/>
    </source>
</evidence>
<dbReference type="InterPro" id="IPR000618">
    <property type="entry name" value="Insect_cuticle"/>
</dbReference>
<dbReference type="EMBL" id="GEBQ01011820">
    <property type="protein sequence ID" value="JAT28157.1"/>
    <property type="molecule type" value="Transcribed_RNA"/>
</dbReference>
<dbReference type="PANTHER" id="PTHR10380">
    <property type="entry name" value="CUTICLE PROTEIN"/>
    <property type="match status" value="1"/>
</dbReference>
<dbReference type="InterPro" id="IPR031311">
    <property type="entry name" value="CHIT_BIND_RR_consensus"/>
</dbReference>
<dbReference type="AlphaFoldDB" id="A0A1B6LWW6"/>
<feature type="region of interest" description="Disordered" evidence="3">
    <location>
        <begin position="149"/>
        <end position="169"/>
    </location>
</feature>
<evidence type="ECO:0000313" key="4">
    <source>
        <dbReference type="EMBL" id="JAT28157.1"/>
    </source>
</evidence>
<accession>A0A1B6LWW6</accession>
<proteinExistence type="predicted"/>
<sequence>TRCRSVSPSPSSCSPTDMNGILQVASLLAVVALSQAHPQQYNTPIPIVAQYQDGPNPDGSYQYSYQTGNGIAAQERGYLKNAGQPELEAQVAEGSYQFTSDDGVPVSISYIADEGGFRAEGSAIPTPPPIPAEIARALEYLKTIPQQEYDNNGNPIGAQQAYQSYRGRK</sequence>
<evidence type="ECO:0000256" key="3">
    <source>
        <dbReference type="SAM" id="MobiDB-lite"/>
    </source>
</evidence>
<reference evidence="4" key="1">
    <citation type="submission" date="2015-11" db="EMBL/GenBank/DDBJ databases">
        <title>De novo transcriptome assembly of four potential Pierce s Disease insect vectors from Arizona vineyards.</title>
        <authorList>
            <person name="Tassone E.E."/>
        </authorList>
    </citation>
    <scope>NUCLEOTIDE SEQUENCE</scope>
</reference>
<name>A0A1B6LWW6_9HEMI</name>
<feature type="non-terminal residue" evidence="4">
    <location>
        <position position="1"/>
    </location>
</feature>
<dbReference type="GO" id="GO:0008010">
    <property type="term" value="F:structural constituent of chitin-based larval cuticle"/>
    <property type="evidence" value="ECO:0007669"/>
    <property type="project" value="TreeGrafter"/>
</dbReference>
<protein>
    <submittedName>
        <fullName evidence="4">Uncharacterized protein</fullName>
    </submittedName>
</protein>
<keyword evidence="1 2" id="KW-0193">Cuticle</keyword>